<evidence type="ECO:0000313" key="19">
    <source>
        <dbReference type="Proteomes" id="UP000594262"/>
    </source>
</evidence>
<evidence type="ECO:0000256" key="9">
    <source>
        <dbReference type="ARBA" id="ARBA00023065"/>
    </source>
</evidence>
<dbReference type="RefSeq" id="XP_066918281.1">
    <property type="nucleotide sequence ID" value="XM_067062180.1"/>
</dbReference>
<dbReference type="EnsemblMetazoa" id="CLYHEMT014852.1">
    <property type="protein sequence ID" value="CLYHEMP014852.1"/>
    <property type="gene ID" value="CLYHEMG014852"/>
</dbReference>
<keyword evidence="11" id="KW-0407">Ion channel</keyword>
<feature type="transmembrane region" description="Helical" evidence="17">
    <location>
        <begin position="394"/>
        <end position="417"/>
    </location>
</feature>
<accession>A0A7M5WZE6</accession>
<dbReference type="GO" id="GO:0005267">
    <property type="term" value="F:potassium channel activity"/>
    <property type="evidence" value="ECO:0007669"/>
    <property type="project" value="UniProtKB-KW"/>
</dbReference>
<evidence type="ECO:0000256" key="17">
    <source>
        <dbReference type="SAM" id="Phobius"/>
    </source>
</evidence>
<dbReference type="GO" id="GO:0015252">
    <property type="term" value="F:proton channel activity"/>
    <property type="evidence" value="ECO:0007669"/>
    <property type="project" value="InterPro"/>
</dbReference>
<feature type="transmembrane region" description="Helical" evidence="17">
    <location>
        <begin position="159"/>
        <end position="182"/>
    </location>
</feature>
<feature type="transmembrane region" description="Helical" evidence="17">
    <location>
        <begin position="447"/>
        <end position="464"/>
    </location>
</feature>
<dbReference type="PANTHER" id="PTHR31462">
    <property type="entry name" value="ENDOSOMAL/LYSOSOMAL POTASSIUM CHANNEL TMEM175"/>
    <property type="match status" value="1"/>
</dbReference>
<evidence type="ECO:0000256" key="3">
    <source>
        <dbReference type="ARBA" id="ARBA00022448"/>
    </source>
</evidence>
<dbReference type="GeneID" id="136805612"/>
<keyword evidence="4" id="KW-0633">Potassium transport</keyword>
<dbReference type="Proteomes" id="UP000594262">
    <property type="component" value="Unplaced"/>
</dbReference>
<dbReference type="GO" id="GO:0016020">
    <property type="term" value="C:membrane"/>
    <property type="evidence" value="ECO:0007669"/>
    <property type="project" value="UniProtKB-SubCell"/>
</dbReference>
<dbReference type="InterPro" id="IPR010617">
    <property type="entry name" value="TMEM175-like"/>
</dbReference>
<evidence type="ECO:0000256" key="13">
    <source>
        <dbReference type="ARBA" id="ARBA00030477"/>
    </source>
</evidence>
<protein>
    <recommendedName>
        <fullName evidence="15">Endosomal/lysosomal proton channel TMEM175</fullName>
    </recommendedName>
    <alternativeName>
        <fullName evidence="16">Potassium channel TMEM175</fullName>
    </alternativeName>
    <alternativeName>
        <fullName evidence="13">Transmembrane protein 175</fullName>
    </alternativeName>
</protein>
<evidence type="ECO:0000256" key="15">
    <source>
        <dbReference type="ARBA" id="ARBA00034544"/>
    </source>
</evidence>
<name>A0A7M5WZE6_9CNID</name>
<evidence type="ECO:0000256" key="5">
    <source>
        <dbReference type="ARBA" id="ARBA00022692"/>
    </source>
</evidence>
<evidence type="ECO:0000256" key="16">
    <source>
        <dbReference type="ARBA" id="ARBA00044317"/>
    </source>
</evidence>
<evidence type="ECO:0000256" key="7">
    <source>
        <dbReference type="ARBA" id="ARBA00022958"/>
    </source>
</evidence>
<evidence type="ECO:0000256" key="8">
    <source>
        <dbReference type="ARBA" id="ARBA00022989"/>
    </source>
</evidence>
<feature type="transmembrane region" description="Helical" evidence="17">
    <location>
        <begin position="470"/>
        <end position="491"/>
    </location>
</feature>
<evidence type="ECO:0000256" key="10">
    <source>
        <dbReference type="ARBA" id="ARBA00023136"/>
    </source>
</evidence>
<feature type="transmembrane region" description="Helical" evidence="17">
    <location>
        <begin position="129"/>
        <end position="153"/>
    </location>
</feature>
<feature type="transmembrane region" description="Helical" evidence="17">
    <location>
        <begin position="233"/>
        <end position="250"/>
    </location>
</feature>
<feature type="transmembrane region" description="Helical" evidence="17">
    <location>
        <begin position="211"/>
        <end position="227"/>
    </location>
</feature>
<keyword evidence="3" id="KW-0813">Transport</keyword>
<evidence type="ECO:0000256" key="11">
    <source>
        <dbReference type="ARBA" id="ARBA00023303"/>
    </source>
</evidence>
<comment type="catalytic activity">
    <reaction evidence="12">
        <text>H(+)(in) = H(+)(out)</text>
        <dbReference type="Rhea" id="RHEA:34979"/>
        <dbReference type="ChEBI" id="CHEBI:15378"/>
    </reaction>
</comment>
<dbReference type="OrthoDB" id="203835at2759"/>
<organism evidence="18 19">
    <name type="scientific">Clytia hemisphaerica</name>
    <dbReference type="NCBI Taxonomy" id="252671"/>
    <lineage>
        <taxon>Eukaryota</taxon>
        <taxon>Metazoa</taxon>
        <taxon>Cnidaria</taxon>
        <taxon>Hydrozoa</taxon>
        <taxon>Hydroidolina</taxon>
        <taxon>Leptothecata</taxon>
        <taxon>Obeliida</taxon>
        <taxon>Clytiidae</taxon>
        <taxon>Clytia</taxon>
    </lineage>
</organism>
<evidence type="ECO:0000256" key="2">
    <source>
        <dbReference type="ARBA" id="ARBA00006920"/>
    </source>
</evidence>
<feature type="transmembrane region" description="Helical" evidence="17">
    <location>
        <begin position="98"/>
        <end position="117"/>
    </location>
</feature>
<feature type="transmembrane region" description="Helical" evidence="17">
    <location>
        <begin position="50"/>
        <end position="69"/>
    </location>
</feature>
<keyword evidence="19" id="KW-1185">Reference proteome</keyword>
<evidence type="ECO:0000256" key="6">
    <source>
        <dbReference type="ARBA" id="ARBA00022826"/>
    </source>
</evidence>
<evidence type="ECO:0000313" key="18">
    <source>
        <dbReference type="EnsemblMetazoa" id="CLYHEMP014852.1"/>
    </source>
</evidence>
<comment type="subcellular location">
    <subcellularLocation>
        <location evidence="1">Membrane</location>
        <topology evidence="1">Multi-pass membrane protein</topology>
    </subcellularLocation>
</comment>
<feature type="transmembrane region" description="Helical" evidence="17">
    <location>
        <begin position="363"/>
        <end position="382"/>
    </location>
</feature>
<keyword evidence="7" id="KW-0630">Potassium</keyword>
<feature type="transmembrane region" description="Helical" evidence="17">
    <location>
        <begin position="282"/>
        <end position="301"/>
    </location>
</feature>
<feature type="transmembrane region" description="Helical" evidence="17">
    <location>
        <begin position="321"/>
        <end position="342"/>
    </location>
</feature>
<keyword evidence="5 17" id="KW-0812">Transmembrane</keyword>
<dbReference type="Pfam" id="PF06736">
    <property type="entry name" value="TMEM175"/>
    <property type="match status" value="2"/>
</dbReference>
<evidence type="ECO:0000256" key="1">
    <source>
        <dbReference type="ARBA" id="ARBA00004141"/>
    </source>
</evidence>
<reference evidence="18" key="1">
    <citation type="submission" date="2021-01" db="UniProtKB">
        <authorList>
            <consortium name="EnsemblMetazoa"/>
        </authorList>
    </citation>
    <scope>IDENTIFICATION</scope>
</reference>
<dbReference type="PANTHER" id="PTHR31462:SF5">
    <property type="entry name" value="ENDOSOMAL_LYSOSOMAL PROTON CHANNEL TMEM175"/>
    <property type="match status" value="1"/>
</dbReference>
<dbReference type="AlphaFoldDB" id="A0A7M5WZE6"/>
<comment type="catalytic activity">
    <reaction evidence="14">
        <text>K(+)(in) = K(+)(out)</text>
        <dbReference type="Rhea" id="RHEA:29463"/>
        <dbReference type="ChEBI" id="CHEBI:29103"/>
    </reaction>
</comment>
<comment type="similarity">
    <text evidence="2">Belongs to the TMEM175 family.</text>
</comment>
<evidence type="ECO:0000256" key="14">
    <source>
        <dbReference type="ARBA" id="ARBA00034430"/>
    </source>
</evidence>
<sequence>MITDSRRASYITHNDPKKKWKDLQENYERHHNRKISSHVHHGDVTTTTRLLGYTDAMMATCATFLVIPIRHSKEFQKKGILEKEETLLRFLKRIQTEVLMFFMGFLLVATIWESTNIRCIVVKRLDDMLVLLSALQMLATSILPFSVALQGYFPGSTATVIMTMIILLLVEIFEAIIVYYAFASPRLLHIEMKSWPKESVYRIRNALLKKNLINISFIMLGALAEFVDYRVSWIFFSLLILNPIARKVYLHLKRRQKAPESDHLHFYWFLMKGNISKERVEAFTDAATAIIACVMILDIVIEQFKIMDVLSPDHLWPELKHLYGEFLTFVAAYIGVSLLWYVNHTVIHLFHTINTVLLYLQKLFLCFLSLLPLTGNIVHDFVGKGVNMQDSKLAIRYGSVAAFMASLCNLLMVVWGYHKKEKVLHRWALKGCKTHSQKQKDYIEVKVLNMPFWALVSFIGSFGSVNVARIVAATSYTCMCFSFIVLKLMYVNHIGKHEHTKDLRLTIKCQSAGDRRVSSVPRVGVIGEATDGGELAAVDHEHGRLPSDSVIAKHGGEEMSFDEILIEKLQNIEYDGNEVINEDLEEEDDDIGEAANDDLSMESVSEGNDEVVTVENGHLNHGLEEEH</sequence>
<proteinExistence type="inferred from homology"/>
<evidence type="ECO:0000256" key="12">
    <source>
        <dbReference type="ARBA" id="ARBA00024169"/>
    </source>
</evidence>
<keyword evidence="10 17" id="KW-0472">Membrane</keyword>
<evidence type="ECO:0000256" key="4">
    <source>
        <dbReference type="ARBA" id="ARBA00022538"/>
    </source>
</evidence>
<keyword evidence="9" id="KW-0406">Ion transport</keyword>
<keyword evidence="8 17" id="KW-1133">Transmembrane helix</keyword>
<keyword evidence="6" id="KW-0631">Potassium channel</keyword>